<accession>A0A7W8ARI1</accession>
<evidence type="ECO:0008006" key="3">
    <source>
        <dbReference type="Google" id="ProtNLM"/>
    </source>
</evidence>
<gene>
    <name evidence="1" type="ORF">FHS40_002373</name>
</gene>
<dbReference type="AlphaFoldDB" id="A0A7W8ARI1"/>
<comment type="caution">
    <text evidence="1">The sequence shown here is derived from an EMBL/GenBank/DDBJ whole genome shotgun (WGS) entry which is preliminary data.</text>
</comment>
<evidence type="ECO:0000313" key="2">
    <source>
        <dbReference type="Proteomes" id="UP000549009"/>
    </source>
</evidence>
<dbReference type="EMBL" id="JACHJD010000003">
    <property type="protein sequence ID" value="MBB5103320.1"/>
    <property type="molecule type" value="Genomic_DNA"/>
</dbReference>
<reference evidence="1 2" key="1">
    <citation type="submission" date="2020-08" db="EMBL/GenBank/DDBJ databases">
        <title>Genomic Encyclopedia of Type Strains, Phase III (KMG-III): the genomes of soil and plant-associated and newly described type strains.</title>
        <authorList>
            <person name="Whitman W."/>
        </authorList>
    </citation>
    <scope>NUCLEOTIDE SEQUENCE [LARGE SCALE GENOMIC DNA]</scope>
    <source>
        <strain evidence="1 2">CECT 3146</strain>
    </source>
</reference>
<sequence>MAEPGTLAQARYADVQGISRSVVEAVQALWRDVSPDRILSAMQGETGRQILAAVMAGQMSAAAGAQAFVSASILAAGAGFGPLGMVDPAAFVGLASDARPLASLLYLPAIRTAQALAVGQSAEAASLAGLNQLSMLVGTQITDTARAATSVAMAAEPRCVSYVRVVRLPACARCIILSGRQYSYSTGFKRHPRCDCGMQPMTDSEWRQTKTPEDLFRQMSPEEQRKRLGPAALKALEAGADLGQLVNARRGLATAATGRGPVKVTTEGTTKRGIGGKALNAGFQKNPGSRYERSKESRLMPETIFDLAGDSREHQIAMLKKHGYIT</sequence>
<protein>
    <recommendedName>
        <fullName evidence="3">Capsid maturation protease</fullName>
    </recommendedName>
</protein>
<keyword evidence="2" id="KW-1185">Reference proteome</keyword>
<dbReference type="InterPro" id="IPR057369">
    <property type="entry name" value="VG15"/>
</dbReference>
<dbReference type="RefSeq" id="WP_229879784.1">
    <property type="nucleotide sequence ID" value="NZ_BMSQ01000036.1"/>
</dbReference>
<organism evidence="1 2">
    <name type="scientific">Streptomyces spectabilis</name>
    <dbReference type="NCBI Taxonomy" id="68270"/>
    <lineage>
        <taxon>Bacteria</taxon>
        <taxon>Bacillati</taxon>
        <taxon>Actinomycetota</taxon>
        <taxon>Actinomycetes</taxon>
        <taxon>Kitasatosporales</taxon>
        <taxon>Streptomycetaceae</taxon>
        <taxon>Streptomyces</taxon>
    </lineage>
</organism>
<dbReference type="Proteomes" id="UP000549009">
    <property type="component" value="Unassembled WGS sequence"/>
</dbReference>
<evidence type="ECO:0000313" key="1">
    <source>
        <dbReference type="EMBL" id="MBB5103320.1"/>
    </source>
</evidence>
<name>A0A7W8ARI1_STRST</name>
<dbReference type="Pfam" id="PF25310">
    <property type="entry name" value="VG15"/>
    <property type="match status" value="1"/>
</dbReference>
<proteinExistence type="predicted"/>